<comment type="caution">
    <text evidence="2">The sequence shown here is derived from an EMBL/GenBank/DDBJ whole genome shotgun (WGS) entry which is preliminary data.</text>
</comment>
<keyword evidence="1" id="KW-0472">Membrane</keyword>
<reference evidence="2 3" key="1">
    <citation type="submission" date="2021-04" db="EMBL/GenBank/DDBJ databases">
        <authorList>
            <person name="Tang X."/>
            <person name="Zhou X."/>
            <person name="Chen X."/>
            <person name="Cernava T."/>
            <person name="Zhang C."/>
        </authorList>
    </citation>
    <scope>NUCLEOTIDE SEQUENCE [LARGE SCALE GENOMIC DNA]</scope>
    <source>
        <strain evidence="2 3">BH-SS-21</strain>
    </source>
</reference>
<keyword evidence="1" id="KW-0812">Transmembrane</keyword>
<proteinExistence type="predicted"/>
<protein>
    <submittedName>
        <fullName evidence="2">Uncharacterized protein</fullName>
    </submittedName>
</protein>
<evidence type="ECO:0000313" key="2">
    <source>
        <dbReference type="EMBL" id="MBQ0850369.1"/>
    </source>
</evidence>
<evidence type="ECO:0000313" key="3">
    <source>
        <dbReference type="Proteomes" id="UP000677413"/>
    </source>
</evidence>
<dbReference type="Proteomes" id="UP000677413">
    <property type="component" value="Unassembled WGS sequence"/>
</dbReference>
<gene>
    <name evidence="2" type="ORF">J8N05_19470</name>
</gene>
<feature type="transmembrane region" description="Helical" evidence="1">
    <location>
        <begin position="6"/>
        <end position="28"/>
    </location>
</feature>
<keyword evidence="3" id="KW-1185">Reference proteome</keyword>
<dbReference type="AlphaFoldDB" id="A0A940XQX8"/>
<name>A0A940XQX8_9ACTN</name>
<accession>A0A940XQX8</accession>
<keyword evidence="1" id="KW-1133">Transmembrane helix</keyword>
<dbReference type="RefSeq" id="WP_210884499.1">
    <property type="nucleotide sequence ID" value="NZ_JAGPYQ010000001.1"/>
</dbReference>
<dbReference type="EMBL" id="JAGPYQ010000001">
    <property type="protein sequence ID" value="MBQ0850369.1"/>
    <property type="molecule type" value="Genomic_DNA"/>
</dbReference>
<evidence type="ECO:0000256" key="1">
    <source>
        <dbReference type="SAM" id="Phobius"/>
    </source>
</evidence>
<sequence>MSDAWAAVIAAVAAGVFGIAGAFAGLFVGHRQTAGEAHVEHRQWLRDQRQQAYLQLYNAWDAAIKDLRAYQFEWPDRADRVLEEQSRFGGGKELRLIAQEECDEVWARLLPAVDRTELLGRF</sequence>
<organism evidence="2 3">
    <name type="scientific">Streptomyces liliiviolaceus</name>
    <dbReference type="NCBI Taxonomy" id="2823109"/>
    <lineage>
        <taxon>Bacteria</taxon>
        <taxon>Bacillati</taxon>
        <taxon>Actinomycetota</taxon>
        <taxon>Actinomycetes</taxon>
        <taxon>Kitasatosporales</taxon>
        <taxon>Streptomycetaceae</taxon>
        <taxon>Streptomyces</taxon>
    </lineage>
</organism>